<dbReference type="RefSeq" id="WP_064653279.1">
    <property type="nucleotide sequence ID" value="NZ_CP140864.1"/>
</dbReference>
<reference evidence="8 9" key="1">
    <citation type="submission" date="2019-02" db="EMBL/GenBank/DDBJ databases">
        <title>The genomic architecture of introgression among sibling species of bacteria.</title>
        <authorList>
            <person name="Cavassim M.I.A."/>
            <person name="Moeskjaer S."/>
            <person name="Moslemi C."/>
            <person name="Fields B."/>
            <person name="Bachmann A."/>
            <person name="Vilhjalmsson B."/>
            <person name="Schierup M.H."/>
            <person name="Young J.P.W."/>
            <person name="Andersen S.U."/>
        </authorList>
    </citation>
    <scope>NUCLEOTIDE SEQUENCE [LARGE SCALE GENOMIC DNA]</scope>
    <source>
        <strain evidence="7 9">SM145A</strain>
        <strain evidence="6 8">SM151B</strain>
    </source>
</reference>
<feature type="binding site" evidence="5">
    <location>
        <position position="70"/>
    </location>
    <ligand>
        <name>Mg(2+)</name>
        <dbReference type="ChEBI" id="CHEBI:18420"/>
        <label>2</label>
    </ligand>
</feature>
<proteinExistence type="inferred from homology"/>
<dbReference type="GO" id="GO:0005737">
    <property type="term" value="C:cytoplasm"/>
    <property type="evidence" value="ECO:0007669"/>
    <property type="project" value="UniProtKB-SubCell"/>
</dbReference>
<comment type="function">
    <text evidence="5">Catalyzes the hydrolysis of inorganic pyrophosphate (PPi) forming two phosphate ions.</text>
</comment>
<dbReference type="PANTHER" id="PTHR10286">
    <property type="entry name" value="INORGANIC PYROPHOSPHATASE"/>
    <property type="match status" value="1"/>
</dbReference>
<evidence type="ECO:0000256" key="4">
    <source>
        <dbReference type="ARBA" id="ARBA00022842"/>
    </source>
</evidence>
<dbReference type="CDD" id="cd00412">
    <property type="entry name" value="pyrophosphatase"/>
    <property type="match status" value="1"/>
</dbReference>
<sequence length="176" mass="19430">MLIDSISIGKNPPDDVSVIVEVPFGQPIKYKRNKASGALVVQRFLSTPITYPGNYGFVPHTLSEDGDAIDVLVEDTRPLVAGCVKNVRPIGVLVMEKDGGKDEKLIAVPMANLTHLYDKVENYTDLSGSSLPQIEYVFAYYNDLKPSTWVKIDGWQDVNAAKNMILEPVGRYNSKT</sequence>
<dbReference type="Gene3D" id="3.90.80.10">
    <property type="entry name" value="Inorganic pyrophosphatase"/>
    <property type="match status" value="1"/>
</dbReference>
<evidence type="ECO:0000313" key="6">
    <source>
        <dbReference type="EMBL" id="TAW13904.1"/>
    </source>
</evidence>
<feature type="binding site" evidence="5">
    <location>
        <position position="29"/>
    </location>
    <ligand>
        <name>substrate</name>
    </ligand>
</feature>
<dbReference type="SUPFAM" id="SSF50324">
    <property type="entry name" value="Inorganic pyrophosphatase"/>
    <property type="match status" value="1"/>
</dbReference>
<keyword evidence="2 5" id="KW-0479">Metal-binding</keyword>
<comment type="subcellular location">
    <subcellularLocation>
        <location evidence="5">Cytoplasm</location>
    </subcellularLocation>
</comment>
<evidence type="ECO:0000256" key="5">
    <source>
        <dbReference type="HAMAP-Rule" id="MF_00209"/>
    </source>
</evidence>
<evidence type="ECO:0000313" key="9">
    <source>
        <dbReference type="Proteomes" id="UP000293652"/>
    </source>
</evidence>
<gene>
    <name evidence="5" type="primary">ppa</name>
    <name evidence="7" type="ORF">ELI03_33455</name>
    <name evidence="6" type="ORF">ELI19_33410</name>
</gene>
<dbReference type="Proteomes" id="UP000292036">
    <property type="component" value="Unassembled WGS sequence"/>
</dbReference>
<feature type="binding site" evidence="5">
    <location>
        <position position="70"/>
    </location>
    <ligand>
        <name>Mg(2+)</name>
        <dbReference type="ChEBI" id="CHEBI:18420"/>
        <label>1</label>
    </ligand>
</feature>
<feature type="binding site" evidence="5">
    <location>
        <position position="102"/>
    </location>
    <ligand>
        <name>Mg(2+)</name>
        <dbReference type="ChEBI" id="CHEBI:18420"/>
        <label>1</label>
    </ligand>
</feature>
<accession>A0A4Q8XWB2</accession>
<comment type="catalytic activity">
    <reaction evidence="5">
        <text>diphosphate + H2O = 2 phosphate + H(+)</text>
        <dbReference type="Rhea" id="RHEA:24576"/>
        <dbReference type="ChEBI" id="CHEBI:15377"/>
        <dbReference type="ChEBI" id="CHEBI:15378"/>
        <dbReference type="ChEBI" id="CHEBI:33019"/>
        <dbReference type="ChEBI" id="CHEBI:43474"/>
        <dbReference type="EC" id="3.6.1.1"/>
    </reaction>
</comment>
<dbReference type="EMBL" id="SIPS01000008">
    <property type="protein sequence ID" value="TAW13904.1"/>
    <property type="molecule type" value="Genomic_DNA"/>
</dbReference>
<dbReference type="HAMAP" id="MF_00209">
    <property type="entry name" value="Inorganic_PPase"/>
    <property type="match status" value="1"/>
</dbReference>
<comment type="cofactor">
    <cofactor evidence="1 5">
        <name>Mg(2+)</name>
        <dbReference type="ChEBI" id="CHEBI:18420"/>
    </cofactor>
</comment>
<dbReference type="NCBIfam" id="NF002317">
    <property type="entry name" value="PRK01250.1"/>
    <property type="match status" value="1"/>
</dbReference>
<dbReference type="AlphaFoldDB" id="A0A4Q8XWB2"/>
<feature type="binding site" evidence="5">
    <location>
        <position position="55"/>
    </location>
    <ligand>
        <name>substrate</name>
    </ligand>
</feature>
<dbReference type="EMBL" id="SIPC01000007">
    <property type="protein sequence ID" value="TAX65269.1"/>
    <property type="molecule type" value="Genomic_DNA"/>
</dbReference>
<keyword evidence="5" id="KW-0963">Cytoplasm</keyword>
<dbReference type="Pfam" id="PF00719">
    <property type="entry name" value="Pyrophosphatase"/>
    <property type="match status" value="1"/>
</dbReference>
<evidence type="ECO:0000256" key="3">
    <source>
        <dbReference type="ARBA" id="ARBA00022801"/>
    </source>
</evidence>
<feature type="binding site" evidence="5">
    <location>
        <position position="43"/>
    </location>
    <ligand>
        <name>substrate</name>
    </ligand>
</feature>
<evidence type="ECO:0000256" key="2">
    <source>
        <dbReference type="ARBA" id="ARBA00022723"/>
    </source>
</evidence>
<protein>
    <recommendedName>
        <fullName evidence="5">Inorganic pyrophosphatase</fullName>
        <ecNumber evidence="5">3.6.1.1</ecNumber>
    </recommendedName>
    <alternativeName>
        <fullName evidence="5">Pyrophosphate phospho-hydrolase</fullName>
        <shortName evidence="5">PPase</shortName>
    </alternativeName>
</protein>
<dbReference type="EC" id="3.6.1.1" evidence="5"/>
<dbReference type="GO" id="GO:0000287">
    <property type="term" value="F:magnesium ion binding"/>
    <property type="evidence" value="ECO:0007669"/>
    <property type="project" value="UniProtKB-UniRule"/>
</dbReference>
<comment type="caution">
    <text evidence="7">The sequence shown here is derived from an EMBL/GenBank/DDBJ whole genome shotgun (WGS) entry which is preliminary data.</text>
</comment>
<feature type="binding site" evidence="5">
    <location>
        <position position="141"/>
    </location>
    <ligand>
        <name>substrate</name>
    </ligand>
</feature>
<keyword evidence="3 5" id="KW-0378">Hydrolase</keyword>
<comment type="similarity">
    <text evidence="5">Belongs to the PPase family.</text>
</comment>
<organism evidence="7 9">
    <name type="scientific">Rhizobium leguminosarum</name>
    <dbReference type="NCBI Taxonomy" id="384"/>
    <lineage>
        <taxon>Bacteria</taxon>
        <taxon>Pseudomonadati</taxon>
        <taxon>Pseudomonadota</taxon>
        <taxon>Alphaproteobacteria</taxon>
        <taxon>Hyphomicrobiales</taxon>
        <taxon>Rhizobiaceae</taxon>
        <taxon>Rhizobium/Agrobacterium group</taxon>
        <taxon>Rhizobium</taxon>
    </lineage>
</organism>
<evidence type="ECO:0000256" key="1">
    <source>
        <dbReference type="ARBA" id="ARBA00001946"/>
    </source>
</evidence>
<dbReference type="InterPro" id="IPR036649">
    <property type="entry name" value="Pyrophosphatase_sf"/>
</dbReference>
<dbReference type="GO" id="GO:0006796">
    <property type="term" value="P:phosphate-containing compound metabolic process"/>
    <property type="evidence" value="ECO:0007669"/>
    <property type="project" value="InterPro"/>
</dbReference>
<evidence type="ECO:0000313" key="7">
    <source>
        <dbReference type="EMBL" id="TAX65269.1"/>
    </source>
</evidence>
<comment type="subunit">
    <text evidence="5">Homohexamer.</text>
</comment>
<evidence type="ECO:0000313" key="8">
    <source>
        <dbReference type="Proteomes" id="UP000292036"/>
    </source>
</evidence>
<name>A0A4Q8XWB2_RHILE</name>
<dbReference type="GO" id="GO:0004427">
    <property type="term" value="F:inorganic diphosphate phosphatase activity"/>
    <property type="evidence" value="ECO:0007669"/>
    <property type="project" value="UniProtKB-UniRule"/>
</dbReference>
<dbReference type="InterPro" id="IPR008162">
    <property type="entry name" value="Pyrophosphatase"/>
</dbReference>
<dbReference type="Proteomes" id="UP000293652">
    <property type="component" value="Unassembled WGS sequence"/>
</dbReference>
<keyword evidence="4 5" id="KW-0460">Magnesium</keyword>
<feature type="binding site" evidence="5">
    <location>
        <position position="65"/>
    </location>
    <ligand>
        <name>Mg(2+)</name>
        <dbReference type="ChEBI" id="CHEBI:18420"/>
        <label>1</label>
    </ligand>
</feature>